<dbReference type="GO" id="GO:0008270">
    <property type="term" value="F:zinc ion binding"/>
    <property type="evidence" value="ECO:0007669"/>
    <property type="project" value="UniProtKB-KW"/>
</dbReference>
<dbReference type="SUPFAM" id="SSF47113">
    <property type="entry name" value="Histone-fold"/>
    <property type="match status" value="1"/>
</dbReference>
<evidence type="ECO:0000256" key="2">
    <source>
        <dbReference type="ARBA" id="ARBA00022771"/>
    </source>
</evidence>
<dbReference type="Pfam" id="PF03108">
    <property type="entry name" value="DBD_Tnp_Mut"/>
    <property type="match status" value="1"/>
</dbReference>
<dbReference type="STRING" id="22663.A0A2I0HLP3"/>
<dbReference type="EMBL" id="PGOL01007474">
    <property type="protein sequence ID" value="PKI32652.1"/>
    <property type="molecule type" value="Genomic_DNA"/>
</dbReference>
<organism evidence="7 8">
    <name type="scientific">Punica granatum</name>
    <name type="common">Pomegranate</name>
    <dbReference type="NCBI Taxonomy" id="22663"/>
    <lineage>
        <taxon>Eukaryota</taxon>
        <taxon>Viridiplantae</taxon>
        <taxon>Streptophyta</taxon>
        <taxon>Embryophyta</taxon>
        <taxon>Tracheophyta</taxon>
        <taxon>Spermatophyta</taxon>
        <taxon>Magnoliopsida</taxon>
        <taxon>eudicotyledons</taxon>
        <taxon>Gunneridae</taxon>
        <taxon>Pentapetalae</taxon>
        <taxon>rosids</taxon>
        <taxon>malvids</taxon>
        <taxon>Myrtales</taxon>
        <taxon>Lythraceae</taxon>
        <taxon>Punica</taxon>
    </lineage>
</organism>
<feature type="region of interest" description="Disordered" evidence="5">
    <location>
        <begin position="510"/>
        <end position="544"/>
    </location>
</feature>
<name>A0A2I0HLP3_PUNGR</name>
<dbReference type="SMART" id="SM00575">
    <property type="entry name" value="ZnF_PMZ"/>
    <property type="match status" value="1"/>
</dbReference>
<keyword evidence="3" id="KW-0862">Zinc</keyword>
<dbReference type="PROSITE" id="PS50966">
    <property type="entry name" value="ZF_SWIM"/>
    <property type="match status" value="1"/>
</dbReference>
<dbReference type="InterPro" id="IPR004332">
    <property type="entry name" value="Transposase_MuDR"/>
</dbReference>
<gene>
    <name evidence="7" type="ORF">CRG98_046962</name>
</gene>
<dbReference type="AlphaFoldDB" id="A0A2I0HLP3"/>
<protein>
    <recommendedName>
        <fullName evidence="6">SWIM-type domain-containing protein</fullName>
    </recommendedName>
</protein>
<evidence type="ECO:0000256" key="1">
    <source>
        <dbReference type="ARBA" id="ARBA00022723"/>
    </source>
</evidence>
<feature type="compositionally biased region" description="Basic and acidic residues" evidence="5">
    <location>
        <begin position="734"/>
        <end position="745"/>
    </location>
</feature>
<evidence type="ECO:0000259" key="6">
    <source>
        <dbReference type="PROSITE" id="PS50966"/>
    </source>
</evidence>
<dbReference type="CDD" id="cd00074">
    <property type="entry name" value="HFD_H2A"/>
    <property type="match status" value="1"/>
</dbReference>
<dbReference type="InterPro" id="IPR032454">
    <property type="entry name" value="Histone_H2A_C"/>
</dbReference>
<feature type="domain" description="SWIM-type" evidence="6">
    <location>
        <begin position="449"/>
        <end position="481"/>
    </location>
</feature>
<dbReference type="PANTHER" id="PTHR31973">
    <property type="entry name" value="POLYPROTEIN, PUTATIVE-RELATED"/>
    <property type="match status" value="1"/>
</dbReference>
<dbReference type="GO" id="GO:0003677">
    <property type="term" value="F:DNA binding"/>
    <property type="evidence" value="ECO:0007669"/>
    <property type="project" value="InterPro"/>
</dbReference>
<evidence type="ECO:0000256" key="3">
    <source>
        <dbReference type="ARBA" id="ARBA00022833"/>
    </source>
</evidence>
<dbReference type="Proteomes" id="UP000233551">
    <property type="component" value="Unassembled WGS sequence"/>
</dbReference>
<evidence type="ECO:0000256" key="4">
    <source>
        <dbReference type="PROSITE-ProRule" id="PRU00325"/>
    </source>
</evidence>
<evidence type="ECO:0000313" key="7">
    <source>
        <dbReference type="EMBL" id="PKI32652.1"/>
    </source>
</evidence>
<proteinExistence type="predicted"/>
<comment type="caution">
    <text evidence="7">The sequence shown here is derived from an EMBL/GenBank/DDBJ whole genome shotgun (WGS) entry which is preliminary data.</text>
</comment>
<dbReference type="GO" id="GO:0000786">
    <property type="term" value="C:nucleosome"/>
    <property type="evidence" value="ECO:0007669"/>
    <property type="project" value="InterPro"/>
</dbReference>
<dbReference type="PANTHER" id="PTHR31973:SF129">
    <property type="entry name" value="SWIM-TYPE DOMAIN-CONTAINING PROTEIN"/>
    <property type="match status" value="1"/>
</dbReference>
<keyword evidence="1" id="KW-0479">Metal-binding</keyword>
<dbReference type="InterPro" id="IPR002119">
    <property type="entry name" value="Histone_H2A"/>
</dbReference>
<dbReference type="Pfam" id="PF16211">
    <property type="entry name" value="Histone_H2A_C"/>
    <property type="match status" value="1"/>
</dbReference>
<feature type="region of interest" description="Disordered" evidence="5">
    <location>
        <begin position="734"/>
        <end position="756"/>
    </location>
</feature>
<evidence type="ECO:0000313" key="8">
    <source>
        <dbReference type="Proteomes" id="UP000233551"/>
    </source>
</evidence>
<dbReference type="GO" id="GO:0046982">
    <property type="term" value="F:protein heterodimerization activity"/>
    <property type="evidence" value="ECO:0007669"/>
    <property type="project" value="InterPro"/>
</dbReference>
<dbReference type="GO" id="GO:0030527">
    <property type="term" value="F:structural constituent of chromatin"/>
    <property type="evidence" value="ECO:0007669"/>
    <property type="project" value="InterPro"/>
</dbReference>
<sequence>MADHNFVVGQEFPDVKAFRNAIKEAAIAQHFELRIIKSDLVRYFAKCASEGCPWRIRAVKVPNAPTFTIRSLEGTHTCERNAQNGHHQASVDWIVSFIEERLRSNINYKPKDILHDIHKHYGITIPYKQAWRAKERGLAAIYGSFEEGYCWLPADCQHIRSANPGSVAEVFTSSPPENRFERLFVSFYASIYGFLNGCLPIIGLGAIPLKSKYLGTLLLATSFDPDGGLFPLAFGIVDEENDESWWWFLSEIRKSFEVNTRNIPPIIFLSDRQKGICEAARRKFPKSSHAFCLRYLSETLAREFKNPRLAHFLHKAAYATTTVGFKEKMAEIEEVSSEAFKWLQQYPPSSWALVYFEGKRFGQMYSNIEEFNKWILKARELPIIQVIEQIHHKLMEEFQDRRLKSNSWFSILAPSAEKRMLEAIAHASTYQVLRSDEVEFEVLSHERSNIVNIDSRSCSCRDWQLFGIPCSHAVAAITSCGKDVYAFTEKCFTAASYREAYAEEIHPISGRIQSGKPRDGPVDDENILVRPPKSRRPPGRPEKKRLCVEDLNREKHTVHCSRCNQTGHYKTTCKAEIINADIEQFQDSSQYWVLGVNQRNLLLVRMGMNDGVAPSSMDMVRCHATLFLNEVIMWKVELLSTLDDDGQNFADLWSQGLFGCLSSTLICLPAAMDTPTKVLELAGNAARDNKKNRIIPRHVLLAVRNDEELGKLLQGVTIAHGGVLPNINPVLLPKKTDKATKEPKSPSKATKSPKKA</sequence>
<dbReference type="InterPro" id="IPR006564">
    <property type="entry name" value="Znf_PMZ"/>
</dbReference>
<dbReference type="Gene3D" id="1.10.20.10">
    <property type="entry name" value="Histone, subunit A"/>
    <property type="match status" value="1"/>
</dbReference>
<reference evidence="7 8" key="1">
    <citation type="submission" date="2017-11" db="EMBL/GenBank/DDBJ databases">
        <title>De-novo sequencing of pomegranate (Punica granatum L.) genome.</title>
        <authorList>
            <person name="Akparov Z."/>
            <person name="Amiraslanov A."/>
            <person name="Hajiyeva S."/>
            <person name="Abbasov M."/>
            <person name="Kaur K."/>
            <person name="Hamwieh A."/>
            <person name="Solovyev V."/>
            <person name="Salamov A."/>
            <person name="Braich B."/>
            <person name="Kosarev P."/>
            <person name="Mahmoud A."/>
            <person name="Hajiyev E."/>
            <person name="Babayeva S."/>
            <person name="Izzatullayeva V."/>
            <person name="Mammadov A."/>
            <person name="Mammadov A."/>
            <person name="Sharifova S."/>
            <person name="Ojaghi J."/>
            <person name="Eynullazada K."/>
            <person name="Bayramov B."/>
            <person name="Abdulazimova A."/>
            <person name="Shahmuradov I."/>
        </authorList>
    </citation>
    <scope>NUCLEOTIDE SEQUENCE [LARGE SCALE GENOMIC DNA]</scope>
    <source>
        <strain evidence="8">cv. AG2017</strain>
        <tissue evidence="7">Leaf</tissue>
    </source>
</reference>
<dbReference type="InterPro" id="IPR009072">
    <property type="entry name" value="Histone-fold"/>
</dbReference>
<keyword evidence="2 4" id="KW-0863">Zinc-finger</keyword>
<accession>A0A2I0HLP3</accession>
<dbReference type="InterPro" id="IPR018289">
    <property type="entry name" value="MULE_transposase_dom"/>
</dbReference>
<dbReference type="SMART" id="SM00414">
    <property type="entry name" value="H2A"/>
    <property type="match status" value="1"/>
</dbReference>
<keyword evidence="8" id="KW-1185">Reference proteome</keyword>
<dbReference type="Pfam" id="PF04434">
    <property type="entry name" value="SWIM"/>
    <property type="match status" value="1"/>
</dbReference>
<dbReference type="PRINTS" id="PR00620">
    <property type="entry name" value="HISTONEH2A"/>
</dbReference>
<evidence type="ECO:0000256" key="5">
    <source>
        <dbReference type="SAM" id="MobiDB-lite"/>
    </source>
</evidence>
<dbReference type="Pfam" id="PF10551">
    <property type="entry name" value="MULE"/>
    <property type="match status" value="1"/>
</dbReference>
<dbReference type="InterPro" id="IPR007527">
    <property type="entry name" value="Znf_SWIM"/>
</dbReference>